<keyword evidence="2" id="KW-1133">Transmembrane helix</keyword>
<keyword evidence="2" id="KW-0812">Transmembrane</keyword>
<feature type="transmembrane region" description="Helical" evidence="2">
    <location>
        <begin position="316"/>
        <end position="335"/>
    </location>
</feature>
<name>A0ABV0XJW1_9TELE</name>
<protein>
    <submittedName>
        <fullName evidence="3">Uncharacterized protein</fullName>
    </submittedName>
</protein>
<evidence type="ECO:0000313" key="3">
    <source>
        <dbReference type="EMBL" id="MEQ2281759.1"/>
    </source>
</evidence>
<gene>
    <name evidence="3" type="ORF">AMECASPLE_033696</name>
</gene>
<keyword evidence="4" id="KW-1185">Reference proteome</keyword>
<reference evidence="3 4" key="1">
    <citation type="submission" date="2021-06" db="EMBL/GenBank/DDBJ databases">
        <authorList>
            <person name="Palmer J.M."/>
        </authorList>
    </citation>
    <scope>NUCLEOTIDE SEQUENCE [LARGE SCALE GENOMIC DNA]</scope>
    <source>
        <strain evidence="3 4">AS_MEX2019</strain>
        <tissue evidence="3">Muscle</tissue>
    </source>
</reference>
<evidence type="ECO:0000256" key="2">
    <source>
        <dbReference type="SAM" id="Phobius"/>
    </source>
</evidence>
<dbReference type="Proteomes" id="UP001469553">
    <property type="component" value="Unassembled WGS sequence"/>
</dbReference>
<dbReference type="EMBL" id="JAHRIP010004625">
    <property type="protein sequence ID" value="MEQ2281759.1"/>
    <property type="molecule type" value="Genomic_DNA"/>
</dbReference>
<evidence type="ECO:0000313" key="4">
    <source>
        <dbReference type="Proteomes" id="UP001469553"/>
    </source>
</evidence>
<keyword evidence="2" id="KW-0472">Membrane</keyword>
<sequence length="360" mass="39644">MDSPSPGTPTISVSCHPRTWTPSESDDDILNTPFIAEISPPPVIRQVFRRSHLRSLIIDHQSQLHSTTPSPWPQPEIDSLHSSKSKAHDCIALRSERSTCSLSQHRHSPTDAAVASMLQGSSAASTQLDIKNRTVARLQHALKEKGIPFSRCDNKSRLFQLLTTPSSPATVSIPPGLPASSSTSASSMNVSGNVTAQLASRPKPISTAPPSGNQVVFPLCLLPLCLSCLSSSPLLFHKIQSFIHPSLLVPFVLQHKFQCLLPFKLLNLFSHVRSLIHPLSWLLFTHLSLLVLGFLLHFLLLFSFHPPNLNPPLSLPGFQICFLITILLIPLPLQFHPTTTFIYSSPFHCFSHFTSINPSR</sequence>
<feature type="region of interest" description="Disordered" evidence="1">
    <location>
        <begin position="1"/>
        <end position="26"/>
    </location>
</feature>
<accession>A0ABV0XJW1</accession>
<evidence type="ECO:0000256" key="1">
    <source>
        <dbReference type="SAM" id="MobiDB-lite"/>
    </source>
</evidence>
<organism evidence="3 4">
    <name type="scientific">Ameca splendens</name>
    <dbReference type="NCBI Taxonomy" id="208324"/>
    <lineage>
        <taxon>Eukaryota</taxon>
        <taxon>Metazoa</taxon>
        <taxon>Chordata</taxon>
        <taxon>Craniata</taxon>
        <taxon>Vertebrata</taxon>
        <taxon>Euteleostomi</taxon>
        <taxon>Actinopterygii</taxon>
        <taxon>Neopterygii</taxon>
        <taxon>Teleostei</taxon>
        <taxon>Neoteleostei</taxon>
        <taxon>Acanthomorphata</taxon>
        <taxon>Ovalentaria</taxon>
        <taxon>Atherinomorphae</taxon>
        <taxon>Cyprinodontiformes</taxon>
        <taxon>Goodeidae</taxon>
        <taxon>Ameca</taxon>
    </lineage>
</organism>
<proteinExistence type="predicted"/>
<comment type="caution">
    <text evidence="3">The sequence shown here is derived from an EMBL/GenBank/DDBJ whole genome shotgun (WGS) entry which is preliminary data.</text>
</comment>
<feature type="transmembrane region" description="Helical" evidence="2">
    <location>
        <begin position="281"/>
        <end position="304"/>
    </location>
</feature>